<dbReference type="EMBL" id="FZOJ01000007">
    <property type="protein sequence ID" value="SNS30215.1"/>
    <property type="molecule type" value="Genomic_DNA"/>
</dbReference>
<accession>A0A239DCU9</accession>
<name>A0A239DCU9_9FIRM</name>
<reference evidence="1 2" key="1">
    <citation type="submission" date="2017-06" db="EMBL/GenBank/DDBJ databases">
        <authorList>
            <person name="Kim H.J."/>
            <person name="Triplett B.A."/>
        </authorList>
    </citation>
    <scope>NUCLEOTIDE SEQUENCE [LARGE SCALE GENOMIC DNA]</scope>
    <source>
        <strain evidence="1 2">SCA</strain>
    </source>
</reference>
<evidence type="ECO:0000313" key="2">
    <source>
        <dbReference type="Proteomes" id="UP000198304"/>
    </source>
</evidence>
<keyword evidence="2" id="KW-1185">Reference proteome</keyword>
<proteinExistence type="predicted"/>
<protein>
    <recommendedName>
        <fullName evidence="3">Amphi-Trp domain-containing protein</fullName>
    </recommendedName>
</protein>
<dbReference type="RefSeq" id="WP_089282624.1">
    <property type="nucleotide sequence ID" value="NZ_FZOJ01000007.1"/>
</dbReference>
<evidence type="ECO:0000313" key="1">
    <source>
        <dbReference type="EMBL" id="SNS30215.1"/>
    </source>
</evidence>
<evidence type="ECO:0008006" key="3">
    <source>
        <dbReference type="Google" id="ProtNLM"/>
    </source>
</evidence>
<organism evidence="1 2">
    <name type="scientific">Anaerovirgula multivorans</name>
    <dbReference type="NCBI Taxonomy" id="312168"/>
    <lineage>
        <taxon>Bacteria</taxon>
        <taxon>Bacillati</taxon>
        <taxon>Bacillota</taxon>
        <taxon>Clostridia</taxon>
        <taxon>Peptostreptococcales</taxon>
        <taxon>Natronincolaceae</taxon>
        <taxon>Anaerovirgula</taxon>
    </lineage>
</organism>
<gene>
    <name evidence="1" type="ORF">SAMN05446037_1007115</name>
</gene>
<sequence>MGYSEKYEGSKSECLKYVKEIVGELMKEDLEVEGEKVIIPNDRDLDYKVKYENDEYEGKFSIKIGWVYKEREEEEEEQEEQEED</sequence>
<dbReference type="Proteomes" id="UP000198304">
    <property type="component" value="Unassembled WGS sequence"/>
</dbReference>
<dbReference type="AlphaFoldDB" id="A0A239DCU9"/>
<dbReference type="OrthoDB" id="1957143at2"/>